<evidence type="ECO:0000313" key="3">
    <source>
        <dbReference type="Proteomes" id="UP000306888"/>
    </source>
</evidence>
<proteinExistence type="predicted"/>
<dbReference type="RefSeq" id="WP_136007696.1">
    <property type="nucleotide sequence ID" value="NZ_SRYR01000008.1"/>
</dbReference>
<keyword evidence="3" id="KW-1185">Reference proteome</keyword>
<organism evidence="2 3">
    <name type="scientific">Clostridium sartagoforme</name>
    <dbReference type="NCBI Taxonomy" id="84031"/>
    <lineage>
        <taxon>Bacteria</taxon>
        <taxon>Bacillati</taxon>
        <taxon>Bacillota</taxon>
        <taxon>Clostridia</taxon>
        <taxon>Eubacteriales</taxon>
        <taxon>Clostridiaceae</taxon>
        <taxon>Clostridium</taxon>
    </lineage>
</organism>
<evidence type="ECO:0000313" key="2">
    <source>
        <dbReference type="EMBL" id="TGY41431.1"/>
    </source>
</evidence>
<dbReference type="AlphaFoldDB" id="A0A4S2DKG4"/>
<gene>
    <name evidence="2" type="ORF">E5347_13185</name>
</gene>
<protein>
    <recommendedName>
        <fullName evidence="4">DUF3784 domain-containing protein</fullName>
    </recommendedName>
</protein>
<name>A0A4S2DKG4_9CLOT</name>
<feature type="transmembrane region" description="Helical" evidence="1">
    <location>
        <begin position="49"/>
        <end position="69"/>
    </location>
</feature>
<reference evidence="2 3" key="1">
    <citation type="submission" date="2019-04" db="EMBL/GenBank/DDBJ databases">
        <title>Microbes associate with the intestines of laboratory mice.</title>
        <authorList>
            <person name="Navarre W."/>
            <person name="Wong E."/>
            <person name="Huang K."/>
            <person name="Tropini C."/>
            <person name="Ng K."/>
            <person name="Yu B."/>
        </authorList>
    </citation>
    <scope>NUCLEOTIDE SEQUENCE [LARGE SCALE GENOMIC DNA]</scope>
    <source>
        <strain evidence="2 3">NM50_B9-20</strain>
    </source>
</reference>
<dbReference type="OrthoDB" id="1938859at2"/>
<feature type="transmembrane region" description="Helical" evidence="1">
    <location>
        <begin position="6"/>
        <end position="24"/>
    </location>
</feature>
<comment type="caution">
    <text evidence="2">The sequence shown here is derived from an EMBL/GenBank/DDBJ whole genome shotgun (WGS) entry which is preliminary data.</text>
</comment>
<evidence type="ECO:0000256" key="1">
    <source>
        <dbReference type="SAM" id="Phobius"/>
    </source>
</evidence>
<sequence>MKITSVVLILGSLGFIFMGLVSLLSKKMQVYFKESGVYKDSEKFMKYNGIFNLVIGSTGLILGLLDIFLLDKSRILIVLYIIMIVAVSVIQKIILKKYRNI</sequence>
<feature type="transmembrane region" description="Helical" evidence="1">
    <location>
        <begin position="75"/>
        <end position="95"/>
    </location>
</feature>
<dbReference type="Proteomes" id="UP000306888">
    <property type="component" value="Unassembled WGS sequence"/>
</dbReference>
<keyword evidence="1" id="KW-0472">Membrane</keyword>
<keyword evidence="1" id="KW-0812">Transmembrane</keyword>
<evidence type="ECO:0008006" key="4">
    <source>
        <dbReference type="Google" id="ProtNLM"/>
    </source>
</evidence>
<dbReference type="EMBL" id="SRYR01000008">
    <property type="protein sequence ID" value="TGY41431.1"/>
    <property type="molecule type" value="Genomic_DNA"/>
</dbReference>
<accession>A0A4S2DKG4</accession>
<keyword evidence="1" id="KW-1133">Transmembrane helix</keyword>